<feature type="transmembrane region" description="Helical" evidence="1">
    <location>
        <begin position="49"/>
        <end position="70"/>
    </location>
</feature>
<keyword evidence="1" id="KW-0472">Membrane</keyword>
<proteinExistence type="predicted"/>
<name>A0A0A7LFB5_9ASCI</name>
<feature type="transmembrane region" description="Helical" evidence="1">
    <location>
        <begin position="77"/>
        <end position="97"/>
    </location>
</feature>
<sequence length="293" mass="35273">MILFWIIGGLLIFLSKNMMLMLIGMEIMNLSLAYKVIMTKNNYMKFFGIFKYYFIQSFLMYIILIILFMFSNKFIGSIFLLILMLSKMNLFPGHLWIMEIFYSLELKEFFILGVLAKIPVMLFMLSFYKMNYIIMMSVLITFVWTMFSMKKFNHINMLFSFSNLNSSCWMVCLCLAPTYVFIIFLVLYFNMMMSLIYNKYYIKSKMNMLPMSILNMAGFPLGSMFFFKLILLNFIYTGNLFILLILLINGYMTYMYFNYMLFLMKSIKKNYNFKISGFFLIYMVMTIMYFFFI</sequence>
<dbReference type="EMBL" id="KM259617">
    <property type="protein sequence ID" value="AIZ58132.1"/>
    <property type="molecule type" value="Genomic_DNA"/>
</dbReference>
<evidence type="ECO:0000256" key="1">
    <source>
        <dbReference type="SAM" id="Phobius"/>
    </source>
</evidence>
<protein>
    <submittedName>
        <fullName evidence="2">NADH dehydrogenase subunit 2</fullName>
    </submittedName>
</protein>
<feature type="transmembrane region" description="Helical" evidence="1">
    <location>
        <begin position="212"/>
        <end position="235"/>
    </location>
</feature>
<evidence type="ECO:0000313" key="2">
    <source>
        <dbReference type="EMBL" id="AIZ58132.1"/>
    </source>
</evidence>
<feature type="transmembrane region" description="Helical" evidence="1">
    <location>
        <begin position="132"/>
        <end position="149"/>
    </location>
</feature>
<gene>
    <name evidence="2" type="primary">NAD2</name>
</gene>
<accession>A0A0A7LFB5</accession>
<keyword evidence="1" id="KW-0812">Transmembrane</keyword>
<reference evidence="2" key="1">
    <citation type="journal article" date="2014" name="Mar. Genomics">
        <title>Comparison of whole mitochondrial genome sequences from two clades of the invasive ascidian, Didemnum vexillum.</title>
        <authorList>
            <person name="Smith K.F."/>
            <person name="Abbott C.L."/>
            <person name="Saito Y."/>
            <person name="Fidler A.E."/>
        </authorList>
    </citation>
    <scope>NUCLEOTIDE SEQUENCE</scope>
    <source>
        <strain evidence="2">Clade B</strain>
    </source>
</reference>
<geneLocation type="mitochondrion" evidence="2"/>
<keyword evidence="1" id="KW-1133">Transmembrane helix</keyword>
<keyword evidence="2" id="KW-0496">Mitochondrion</keyword>
<feature type="transmembrane region" description="Helical" evidence="1">
    <location>
        <begin position="241"/>
        <end position="263"/>
    </location>
</feature>
<dbReference type="AlphaFoldDB" id="A0A0A7LFB5"/>
<feature type="transmembrane region" description="Helical" evidence="1">
    <location>
        <begin position="169"/>
        <end position="191"/>
    </location>
</feature>
<organism evidence="2">
    <name type="scientific">Didemnum vexillum</name>
    <dbReference type="NCBI Taxonomy" id="516032"/>
    <lineage>
        <taxon>Eukaryota</taxon>
        <taxon>Metazoa</taxon>
        <taxon>Chordata</taxon>
        <taxon>Tunicata</taxon>
        <taxon>Ascidiacea</taxon>
        <taxon>Aplousobranchia</taxon>
        <taxon>Didemnidae</taxon>
        <taxon>Didemnum</taxon>
    </lineage>
</organism>
<feature type="transmembrane region" description="Helical" evidence="1">
    <location>
        <begin position="275"/>
        <end position="292"/>
    </location>
</feature>